<reference evidence="2 3" key="1">
    <citation type="submission" date="2024-05" db="EMBL/GenBank/DDBJ databases">
        <title>Roseateles sp. 2.12 16S ribosomal RNA gene Genome sequencing and assembly.</title>
        <authorList>
            <person name="Woo H."/>
        </authorList>
    </citation>
    <scope>NUCLEOTIDE SEQUENCE [LARGE SCALE GENOMIC DNA]</scope>
    <source>
        <strain evidence="2 3">2.12</strain>
    </source>
</reference>
<dbReference type="Proteomes" id="UP001462640">
    <property type="component" value="Unassembled WGS sequence"/>
</dbReference>
<evidence type="ECO:0000256" key="1">
    <source>
        <dbReference type="SAM" id="MobiDB-lite"/>
    </source>
</evidence>
<feature type="compositionally biased region" description="Polar residues" evidence="1">
    <location>
        <begin position="88"/>
        <end position="99"/>
    </location>
</feature>
<protein>
    <submittedName>
        <fullName evidence="2">Uncharacterized protein</fullName>
    </submittedName>
</protein>
<proteinExistence type="predicted"/>
<name>A0ABV0G8C5_9BURK</name>
<feature type="region of interest" description="Disordered" evidence="1">
    <location>
        <begin position="80"/>
        <end position="107"/>
    </location>
</feature>
<evidence type="ECO:0000313" key="2">
    <source>
        <dbReference type="EMBL" id="MEO3711302.1"/>
    </source>
</evidence>
<evidence type="ECO:0000313" key="3">
    <source>
        <dbReference type="Proteomes" id="UP001462640"/>
    </source>
</evidence>
<accession>A0ABV0G8C5</accession>
<gene>
    <name evidence="2" type="ORF">ABDJ40_00820</name>
</gene>
<organism evidence="2 3">
    <name type="scientific">Roseateles flavus</name>
    <dbReference type="NCBI Taxonomy" id="3149041"/>
    <lineage>
        <taxon>Bacteria</taxon>
        <taxon>Pseudomonadati</taxon>
        <taxon>Pseudomonadota</taxon>
        <taxon>Betaproteobacteria</taxon>
        <taxon>Burkholderiales</taxon>
        <taxon>Sphaerotilaceae</taxon>
        <taxon>Roseateles</taxon>
    </lineage>
</organism>
<comment type="caution">
    <text evidence="2">The sequence shown here is derived from an EMBL/GenBank/DDBJ whole genome shotgun (WGS) entry which is preliminary data.</text>
</comment>
<dbReference type="RefSeq" id="WP_347604818.1">
    <property type="nucleotide sequence ID" value="NZ_JBDPZC010000001.1"/>
</dbReference>
<sequence length="107" mass="11828">MKSFKSRKVFDCTGVQCDRCGHSSNAAGETISNFTCIDFDATWGSAFGDGNHVEIDLCHQCAKDLLGDWVRVTPSRWISGSKERARGSSKSPKEMTQPTKPKLRSRS</sequence>
<keyword evidence="3" id="KW-1185">Reference proteome</keyword>
<dbReference type="EMBL" id="JBDPZC010000001">
    <property type="protein sequence ID" value="MEO3711302.1"/>
    <property type="molecule type" value="Genomic_DNA"/>
</dbReference>